<sequence>MADLQVLVDDGGSGGEKRCVWVDVPPVRGALVINVGDLLQLVSNGRLKSVDHRVVANRRRDRARISVAAFFNADLRRTEDDGGVRPHRGTGVLVGAAVVQEHHGGGVPLSL</sequence>
<accession>N1R2D3</accession>
<dbReference type="ExpressionAtlas" id="N1R2D3">
    <property type="expression patterns" value="baseline"/>
</dbReference>
<dbReference type="Gene3D" id="2.60.120.330">
    <property type="entry name" value="B-lactam Antibiotic, Isopenicillin N Synthase, Chain"/>
    <property type="match status" value="1"/>
</dbReference>
<dbReference type="EnsemblPlants" id="EMT19133">
    <property type="protein sequence ID" value="EMT19133"/>
    <property type="gene ID" value="F775_21993"/>
</dbReference>
<name>N1R2D3_AEGTA</name>
<dbReference type="SUPFAM" id="SSF51197">
    <property type="entry name" value="Clavaminate synthase-like"/>
    <property type="match status" value="1"/>
</dbReference>
<protein>
    <submittedName>
        <fullName evidence="2">1-aminocyclopropane-1-carboxylate oxidase-4-like protein</fullName>
    </submittedName>
</protein>
<dbReference type="InterPro" id="IPR027443">
    <property type="entry name" value="IPNS-like_sf"/>
</dbReference>
<dbReference type="PANTHER" id="PTHR47990">
    <property type="entry name" value="2-OXOGLUTARATE (2OG) AND FE(II)-DEPENDENT OXYGENASE SUPERFAMILY PROTEIN-RELATED"/>
    <property type="match status" value="1"/>
</dbReference>
<proteinExistence type="predicted"/>
<evidence type="ECO:0000313" key="2">
    <source>
        <dbReference type="EnsemblPlants" id="EMT19133"/>
    </source>
</evidence>
<feature type="domain" description="Isopenicillin N synthase-like Fe(2+) 2OG dioxygenase" evidence="1">
    <location>
        <begin position="14"/>
        <end position="72"/>
    </location>
</feature>
<organism evidence="2">
    <name type="scientific">Aegilops tauschii</name>
    <name type="common">Tausch's goatgrass</name>
    <name type="synonym">Aegilops squarrosa</name>
    <dbReference type="NCBI Taxonomy" id="37682"/>
    <lineage>
        <taxon>Eukaryota</taxon>
        <taxon>Viridiplantae</taxon>
        <taxon>Streptophyta</taxon>
        <taxon>Embryophyta</taxon>
        <taxon>Tracheophyta</taxon>
        <taxon>Spermatophyta</taxon>
        <taxon>Magnoliopsida</taxon>
        <taxon>Liliopsida</taxon>
        <taxon>Poales</taxon>
        <taxon>Poaceae</taxon>
        <taxon>BOP clade</taxon>
        <taxon>Pooideae</taxon>
        <taxon>Triticodae</taxon>
        <taxon>Triticeae</taxon>
        <taxon>Triticinae</taxon>
        <taxon>Aegilops</taxon>
    </lineage>
</organism>
<dbReference type="InterPro" id="IPR050231">
    <property type="entry name" value="Iron_ascorbate_oxido_reductase"/>
</dbReference>
<dbReference type="AlphaFoldDB" id="N1R2D3"/>
<dbReference type="InterPro" id="IPR044861">
    <property type="entry name" value="IPNS-like_FE2OG_OXY"/>
</dbReference>
<dbReference type="Pfam" id="PF03171">
    <property type="entry name" value="2OG-FeII_Oxy"/>
    <property type="match status" value="1"/>
</dbReference>
<reference evidence="2" key="1">
    <citation type="submission" date="2015-06" db="UniProtKB">
        <authorList>
            <consortium name="EnsemblPlants"/>
        </authorList>
    </citation>
    <scope>IDENTIFICATION</scope>
</reference>
<evidence type="ECO:0000259" key="1">
    <source>
        <dbReference type="Pfam" id="PF03171"/>
    </source>
</evidence>